<evidence type="ECO:0000313" key="2">
    <source>
        <dbReference type="Proteomes" id="UP000178534"/>
    </source>
</evidence>
<protein>
    <submittedName>
        <fullName evidence="1">Uncharacterized protein</fullName>
    </submittedName>
</protein>
<dbReference type="Proteomes" id="UP000178534">
    <property type="component" value="Unassembled WGS sequence"/>
</dbReference>
<sequence length="119" mass="13758">MEKAWDVPESEVRALLVQWFYVGQENSAYCLNGKAVVIGFGMKYIQYGGFDHKHAGIYFDFTTLRIAKLNYEEMLDSRALLDLENSPRQMKLYEKMKALNVRISDLPNTPFWVGDKVLA</sequence>
<dbReference type="AlphaFoldDB" id="A0A1G2DFA2"/>
<proteinExistence type="predicted"/>
<name>A0A1G2DFA2_9BACT</name>
<dbReference type="EMBL" id="MHLP01000026">
    <property type="protein sequence ID" value="OGZ12223.1"/>
    <property type="molecule type" value="Genomic_DNA"/>
</dbReference>
<evidence type="ECO:0000313" key="1">
    <source>
        <dbReference type="EMBL" id="OGZ12223.1"/>
    </source>
</evidence>
<organism evidence="1 2">
    <name type="scientific">Candidatus Lloydbacteria bacterium RIFCSPLOWO2_01_FULL_50_20</name>
    <dbReference type="NCBI Taxonomy" id="1798665"/>
    <lineage>
        <taxon>Bacteria</taxon>
        <taxon>Candidatus Lloydiibacteriota</taxon>
    </lineage>
</organism>
<dbReference type="STRING" id="1798665.A2942_03860"/>
<accession>A0A1G2DFA2</accession>
<comment type="caution">
    <text evidence="1">The sequence shown here is derived from an EMBL/GenBank/DDBJ whole genome shotgun (WGS) entry which is preliminary data.</text>
</comment>
<reference evidence="1 2" key="1">
    <citation type="journal article" date="2016" name="Nat. Commun.">
        <title>Thousands of microbial genomes shed light on interconnected biogeochemical processes in an aquifer system.</title>
        <authorList>
            <person name="Anantharaman K."/>
            <person name="Brown C.T."/>
            <person name="Hug L.A."/>
            <person name="Sharon I."/>
            <person name="Castelle C.J."/>
            <person name="Probst A.J."/>
            <person name="Thomas B.C."/>
            <person name="Singh A."/>
            <person name="Wilkins M.J."/>
            <person name="Karaoz U."/>
            <person name="Brodie E.L."/>
            <person name="Williams K.H."/>
            <person name="Hubbard S.S."/>
            <person name="Banfield J.F."/>
        </authorList>
    </citation>
    <scope>NUCLEOTIDE SEQUENCE [LARGE SCALE GENOMIC DNA]</scope>
</reference>
<gene>
    <name evidence="1" type="ORF">A2942_03860</name>
</gene>